<sequence length="318" mass="36182">MPRGDDIPRIVIDETSFNFGDRRPDEVEIALDDFNDQVEELRCRGWTPWKPPMFEATTCTQSMELHEYLQAGPNAQINRDTRLRFWGLLDKCREWDAADAECDEVAIGADPSATMAMSVAYALSMSLRRRAVACLVFPLSPRSGFAEVRARIVTGRLFFFAFHRALAPFWRYVYLLEDVAESEFFELVEAAFPNLLFHPDLTFRRLKGTYQELRDQVIEHLGALNDHFLSVHREAGGMPDRIAAAFRSLGLAGISPDSPNTHRNRKAMAQREVSYQGQIYLCEWHSKLGPTAGRIHFAFGGPLNDKILIGLFVDHLET</sequence>
<comment type="caution">
    <text evidence="1">The sequence shown here is derived from an EMBL/GenBank/DDBJ whole genome shotgun (WGS) entry which is preliminary data.</text>
</comment>
<evidence type="ECO:0000313" key="1">
    <source>
        <dbReference type="EMBL" id="MEN3536057.1"/>
    </source>
</evidence>
<name>A0ABV0APF0_9ACTN</name>
<keyword evidence="2" id="KW-1185">Reference proteome</keyword>
<protein>
    <submittedName>
        <fullName evidence="1">Uncharacterized protein</fullName>
    </submittedName>
</protein>
<dbReference type="EMBL" id="JBDJAW010000008">
    <property type="protein sequence ID" value="MEN3536057.1"/>
    <property type="molecule type" value="Genomic_DNA"/>
</dbReference>
<organism evidence="1 2">
    <name type="scientific">Microbispora maris</name>
    <dbReference type="NCBI Taxonomy" id="3144104"/>
    <lineage>
        <taxon>Bacteria</taxon>
        <taxon>Bacillati</taxon>
        <taxon>Actinomycetota</taxon>
        <taxon>Actinomycetes</taxon>
        <taxon>Streptosporangiales</taxon>
        <taxon>Streptosporangiaceae</taxon>
        <taxon>Microbispora</taxon>
    </lineage>
</organism>
<reference evidence="1 2" key="1">
    <citation type="submission" date="2024-05" db="EMBL/GenBank/DDBJ databases">
        <title>Microbispora sp.ZYX-F-249.</title>
        <authorList>
            <person name="Xie H."/>
        </authorList>
    </citation>
    <scope>NUCLEOTIDE SEQUENCE [LARGE SCALE GENOMIC DNA]</scope>
    <source>
        <strain evidence="1 2">ZYX-F-249</strain>
    </source>
</reference>
<dbReference type="Proteomes" id="UP001447516">
    <property type="component" value="Unassembled WGS sequence"/>
</dbReference>
<evidence type="ECO:0000313" key="2">
    <source>
        <dbReference type="Proteomes" id="UP001447516"/>
    </source>
</evidence>
<proteinExistence type="predicted"/>
<gene>
    <name evidence="1" type="ORF">AAH991_13160</name>
</gene>
<accession>A0ABV0APF0</accession>
<dbReference type="RefSeq" id="WP_346226062.1">
    <property type="nucleotide sequence ID" value="NZ_JBDJAW010000008.1"/>
</dbReference>